<dbReference type="EMBL" id="FSRA01000001">
    <property type="protein sequence ID" value="SIN65360.1"/>
    <property type="molecule type" value="Genomic_DNA"/>
</dbReference>
<accession>A0A1N6D3F1</accession>
<gene>
    <name evidence="1" type="ORF">SAMN04488055_0206</name>
</gene>
<dbReference type="STRING" id="536979.SAMN04488055_0206"/>
<dbReference type="OrthoDB" id="675283at2"/>
<sequence>MEKRIITVYIDNKPYKLGITVNKKGHITTYQVIHEKDAAKLDEFIPDEMEFDVNGNLHMDERIKTVKGEQIARTIWKGIKDQLEE</sequence>
<evidence type="ECO:0000313" key="1">
    <source>
        <dbReference type="EMBL" id="SIN65360.1"/>
    </source>
</evidence>
<keyword evidence="2" id="KW-1185">Reference proteome</keyword>
<organism evidence="1 2">
    <name type="scientific">Chitinophaga niabensis</name>
    <dbReference type="NCBI Taxonomy" id="536979"/>
    <lineage>
        <taxon>Bacteria</taxon>
        <taxon>Pseudomonadati</taxon>
        <taxon>Bacteroidota</taxon>
        <taxon>Chitinophagia</taxon>
        <taxon>Chitinophagales</taxon>
        <taxon>Chitinophagaceae</taxon>
        <taxon>Chitinophaga</taxon>
    </lineage>
</organism>
<name>A0A1N6D3F1_9BACT</name>
<dbReference type="AlphaFoldDB" id="A0A1N6D3F1"/>
<protein>
    <submittedName>
        <fullName evidence="1">Uncharacterized protein</fullName>
    </submittedName>
</protein>
<dbReference type="Proteomes" id="UP000185003">
    <property type="component" value="Unassembled WGS sequence"/>
</dbReference>
<proteinExistence type="predicted"/>
<dbReference type="RefSeq" id="WP_074237323.1">
    <property type="nucleotide sequence ID" value="NZ_FSRA01000001.1"/>
</dbReference>
<evidence type="ECO:0000313" key="2">
    <source>
        <dbReference type="Proteomes" id="UP000185003"/>
    </source>
</evidence>
<reference evidence="2" key="1">
    <citation type="submission" date="2016-11" db="EMBL/GenBank/DDBJ databases">
        <authorList>
            <person name="Varghese N."/>
            <person name="Submissions S."/>
        </authorList>
    </citation>
    <scope>NUCLEOTIDE SEQUENCE [LARGE SCALE GENOMIC DNA]</scope>
    <source>
        <strain evidence="2">DSM 24787</strain>
    </source>
</reference>